<dbReference type="InterPro" id="IPR045192">
    <property type="entry name" value="AP180-like"/>
</dbReference>
<dbReference type="PROSITE" id="PS50942">
    <property type="entry name" value="ENTH"/>
    <property type="match status" value="1"/>
</dbReference>
<evidence type="ECO:0000256" key="1">
    <source>
        <dbReference type="ARBA" id="ARBA00008011"/>
    </source>
</evidence>
<dbReference type="PANTHER" id="PTHR22951:SF11">
    <property type="entry name" value="ENTH DOMAIN-CONTAINING PROTEIN"/>
    <property type="match status" value="1"/>
</dbReference>
<dbReference type="GO" id="GO:0016185">
    <property type="term" value="P:synaptic vesicle budding from presynaptic endocytic zone membrane"/>
    <property type="evidence" value="ECO:0007669"/>
    <property type="project" value="TreeGrafter"/>
</dbReference>
<organism evidence="4 5">
    <name type="scientific">Galemys pyrenaicus</name>
    <name type="common">Iberian desman</name>
    <name type="synonym">Pyrenean desman</name>
    <dbReference type="NCBI Taxonomy" id="202257"/>
    <lineage>
        <taxon>Eukaryota</taxon>
        <taxon>Metazoa</taxon>
        <taxon>Chordata</taxon>
        <taxon>Craniata</taxon>
        <taxon>Vertebrata</taxon>
        <taxon>Euteleostomi</taxon>
        <taxon>Mammalia</taxon>
        <taxon>Eutheria</taxon>
        <taxon>Laurasiatheria</taxon>
        <taxon>Eulipotyphla</taxon>
        <taxon>Talpidae</taxon>
        <taxon>Galemys</taxon>
    </lineage>
</organism>
<dbReference type="InterPro" id="IPR013809">
    <property type="entry name" value="ENTH"/>
</dbReference>
<reference evidence="4" key="1">
    <citation type="journal article" date="2021" name="Evol. Appl.">
        <title>The genome of the Pyrenean desman and the effects of bottlenecks and inbreeding on the genomic landscape of an endangered species.</title>
        <authorList>
            <person name="Escoda L."/>
            <person name="Castresana J."/>
        </authorList>
    </citation>
    <scope>NUCLEOTIDE SEQUENCE</scope>
    <source>
        <strain evidence="4">IBE-C5619</strain>
    </source>
</reference>
<dbReference type="GO" id="GO:0005905">
    <property type="term" value="C:clathrin-coated pit"/>
    <property type="evidence" value="ECO:0007669"/>
    <property type="project" value="TreeGrafter"/>
</dbReference>
<feature type="non-terminal residue" evidence="4">
    <location>
        <position position="1"/>
    </location>
</feature>
<feature type="region of interest" description="Disordered" evidence="2">
    <location>
        <begin position="42"/>
        <end position="62"/>
    </location>
</feature>
<protein>
    <submittedName>
        <fullName evidence="4">Phosphatidylinositol-binding clathrin assembly protein</fullName>
    </submittedName>
</protein>
<dbReference type="SUPFAM" id="SSF89009">
    <property type="entry name" value="GAT-like domain"/>
    <property type="match status" value="2"/>
</dbReference>
<dbReference type="Proteomes" id="UP000700334">
    <property type="component" value="Unassembled WGS sequence"/>
</dbReference>
<dbReference type="GO" id="GO:0032050">
    <property type="term" value="F:clathrin heavy chain binding"/>
    <property type="evidence" value="ECO:0007669"/>
    <property type="project" value="TreeGrafter"/>
</dbReference>
<proteinExistence type="inferred from homology"/>
<dbReference type="GO" id="GO:0008021">
    <property type="term" value="C:synaptic vesicle"/>
    <property type="evidence" value="ECO:0007669"/>
    <property type="project" value="TreeGrafter"/>
</dbReference>
<feature type="region of interest" description="Disordered" evidence="2">
    <location>
        <begin position="6"/>
        <end position="25"/>
    </location>
</feature>
<dbReference type="GO" id="GO:0005545">
    <property type="term" value="F:1-phosphatidylinositol binding"/>
    <property type="evidence" value="ECO:0007669"/>
    <property type="project" value="InterPro"/>
</dbReference>
<dbReference type="InterPro" id="IPR014712">
    <property type="entry name" value="ANTH_dom_sf"/>
</dbReference>
<dbReference type="Gene3D" id="1.20.58.150">
    <property type="entry name" value="ANTH domain"/>
    <property type="match status" value="1"/>
</dbReference>
<evidence type="ECO:0000259" key="3">
    <source>
        <dbReference type="PROSITE" id="PS50942"/>
    </source>
</evidence>
<feature type="domain" description="ENTH" evidence="3">
    <location>
        <begin position="34"/>
        <end position="181"/>
    </location>
</feature>
<dbReference type="SMART" id="SM00273">
    <property type="entry name" value="ENTH"/>
    <property type="match status" value="1"/>
</dbReference>
<name>A0A8J6AN26_GALPY</name>
<dbReference type="EMBL" id="JAGFMF010011477">
    <property type="protein sequence ID" value="KAG8521355.1"/>
    <property type="molecule type" value="Genomic_DNA"/>
</dbReference>
<gene>
    <name evidence="4" type="ORF">J0S82_015899</name>
</gene>
<evidence type="ECO:0000313" key="5">
    <source>
        <dbReference type="Proteomes" id="UP000700334"/>
    </source>
</evidence>
<dbReference type="OrthoDB" id="44015at2759"/>
<dbReference type="GO" id="GO:0000149">
    <property type="term" value="F:SNARE binding"/>
    <property type="evidence" value="ECO:0007669"/>
    <property type="project" value="TreeGrafter"/>
</dbReference>
<keyword evidence="5" id="KW-1185">Reference proteome</keyword>
<dbReference type="InterPro" id="IPR008942">
    <property type="entry name" value="ENTH_VHS"/>
</dbReference>
<dbReference type="GO" id="GO:0072583">
    <property type="term" value="P:clathrin-dependent endocytosis"/>
    <property type="evidence" value="ECO:0007669"/>
    <property type="project" value="InterPro"/>
</dbReference>
<comment type="similarity">
    <text evidence="1">Belongs to the PICALM/SNAP91 family.</text>
</comment>
<dbReference type="GO" id="GO:0005546">
    <property type="term" value="F:phosphatidylinositol-4,5-bisphosphate binding"/>
    <property type="evidence" value="ECO:0007669"/>
    <property type="project" value="TreeGrafter"/>
</dbReference>
<dbReference type="PANTHER" id="PTHR22951">
    <property type="entry name" value="CLATHRIN ASSEMBLY PROTEIN"/>
    <property type="match status" value="1"/>
</dbReference>
<evidence type="ECO:0000256" key="2">
    <source>
        <dbReference type="SAM" id="MobiDB-lite"/>
    </source>
</evidence>
<dbReference type="SUPFAM" id="SSF48464">
    <property type="entry name" value="ENTH/VHS domain"/>
    <property type="match status" value="1"/>
</dbReference>
<dbReference type="GO" id="GO:0098894">
    <property type="term" value="C:extrinsic component of presynaptic endocytic zone membrane"/>
    <property type="evidence" value="ECO:0007669"/>
    <property type="project" value="TreeGrafter"/>
</dbReference>
<dbReference type="Pfam" id="PF07651">
    <property type="entry name" value="ANTH"/>
    <property type="match status" value="1"/>
</dbReference>
<accession>A0A8J6AN26</accession>
<dbReference type="AlphaFoldDB" id="A0A8J6AN26"/>
<dbReference type="Gene3D" id="1.25.40.90">
    <property type="match status" value="1"/>
</dbReference>
<evidence type="ECO:0000313" key="4">
    <source>
        <dbReference type="EMBL" id="KAG8521355.1"/>
    </source>
</evidence>
<sequence>CAQIRRYGRGPSSVSWARGASGRGGTAWRPLEGRLTHMGSSASKAALAATTEEPTEPGPKHLAGCSHVRPLCDILLLSTDLTQYINETNMSVAHLADILSKKTSSSSWVVVFKALVTVHHLMVHGNERFIRHLASRHSLFTLHNFLDKSVVEGSAMSIFIRRYSRYLNERSLAYRQIASDITKVKRGARGMMRSMDTDGLLNTLPVIQTQLDALLSFAADPDEISNNIVHAAFRLLLRDALRLFAAYNEGVLNLLGNRSARSAHGRRPARKGTHSDKSRTCIRTRSGLAVRADAAAATGSGFAVTRPVVPPLVFSLFSGKYFDMRRSQCRESVELYAKFLGRTAKLTRFLKVAEVPAASFLFVIDLCPVSSRCQSFALPTCDGPSARGHLPCGSSTP</sequence>
<feature type="compositionally biased region" description="Low complexity" evidence="2">
    <location>
        <begin position="42"/>
        <end position="52"/>
    </location>
</feature>
<comment type="caution">
    <text evidence="4">The sequence shown here is derived from an EMBL/GenBank/DDBJ whole genome shotgun (WGS) entry which is preliminary data.</text>
</comment>
<dbReference type="GO" id="GO:0030136">
    <property type="term" value="C:clathrin-coated vesicle"/>
    <property type="evidence" value="ECO:0007669"/>
    <property type="project" value="InterPro"/>
</dbReference>
<dbReference type="GO" id="GO:0048268">
    <property type="term" value="P:clathrin coat assembly"/>
    <property type="evidence" value="ECO:0007669"/>
    <property type="project" value="InterPro"/>
</dbReference>
<dbReference type="InterPro" id="IPR011417">
    <property type="entry name" value="ANTH_dom"/>
</dbReference>